<name>A0A3N2PPL5_SODAK</name>
<dbReference type="AlphaFoldDB" id="A0A3N2PPL5"/>
<feature type="compositionally biased region" description="Basic residues" evidence="1">
    <location>
        <begin position="234"/>
        <end position="246"/>
    </location>
</feature>
<organism evidence="2 3">
    <name type="scientific">Sodiomyces alkalinus (strain CBS 110278 / VKM F-3762 / F11)</name>
    <name type="common">Alkaliphilic filamentous fungus</name>
    <dbReference type="NCBI Taxonomy" id="1314773"/>
    <lineage>
        <taxon>Eukaryota</taxon>
        <taxon>Fungi</taxon>
        <taxon>Dikarya</taxon>
        <taxon>Ascomycota</taxon>
        <taxon>Pezizomycotina</taxon>
        <taxon>Sordariomycetes</taxon>
        <taxon>Hypocreomycetidae</taxon>
        <taxon>Glomerellales</taxon>
        <taxon>Plectosphaerellaceae</taxon>
        <taxon>Sodiomyces</taxon>
    </lineage>
</organism>
<evidence type="ECO:0000256" key="1">
    <source>
        <dbReference type="SAM" id="MobiDB-lite"/>
    </source>
</evidence>
<sequence>MGSLDFIEDLRHSGADITEVRSMSFRQITSQQPGESYDRFLAKWEAFVNRCDGAGTLSDCDRIRMVLGRVLPEIRRGIPSEKVPEKYEDLHPMIREVEAKEKELTDSLRAMEAAHLIFKTPCFQKRGQSYDDFADEWDARIDLMPDALPDPWRIWMVLSHVLPEIYDRIVRQGVPKKYTDLRPMARYAEASARGLSRSRPEAEAASPHQTTRQDNDDASRKRRRGESSSENWHRGKKRKSGGRGGA</sequence>
<evidence type="ECO:0000313" key="2">
    <source>
        <dbReference type="EMBL" id="ROT36445.1"/>
    </source>
</evidence>
<proteinExistence type="predicted"/>
<reference evidence="2 3" key="1">
    <citation type="journal article" date="2018" name="Mol. Ecol.">
        <title>The obligate alkalophilic soda-lake fungus Sodiomyces alkalinus has shifted to a protein diet.</title>
        <authorList>
            <person name="Grum-Grzhimaylo A.A."/>
            <person name="Falkoski D.L."/>
            <person name="van den Heuvel J."/>
            <person name="Valero-Jimenez C.A."/>
            <person name="Min B."/>
            <person name="Choi I.G."/>
            <person name="Lipzen A."/>
            <person name="Daum C.G."/>
            <person name="Aanen D.K."/>
            <person name="Tsang A."/>
            <person name="Henrissat B."/>
            <person name="Bilanenko E.N."/>
            <person name="de Vries R.P."/>
            <person name="van Kan J.A.L."/>
            <person name="Grigoriev I.V."/>
            <person name="Debets A.J.M."/>
        </authorList>
    </citation>
    <scope>NUCLEOTIDE SEQUENCE [LARGE SCALE GENOMIC DNA]</scope>
    <source>
        <strain evidence="2 3">F11</strain>
    </source>
</reference>
<gene>
    <name evidence="2" type="ORF">SODALDRAFT_335544</name>
</gene>
<protein>
    <submittedName>
        <fullName evidence="2">Uncharacterized protein</fullName>
    </submittedName>
</protein>
<dbReference type="Proteomes" id="UP000272025">
    <property type="component" value="Unassembled WGS sequence"/>
</dbReference>
<feature type="region of interest" description="Disordered" evidence="1">
    <location>
        <begin position="189"/>
        <end position="246"/>
    </location>
</feature>
<keyword evidence="3" id="KW-1185">Reference proteome</keyword>
<evidence type="ECO:0000313" key="3">
    <source>
        <dbReference type="Proteomes" id="UP000272025"/>
    </source>
</evidence>
<dbReference type="EMBL" id="ML119059">
    <property type="protein sequence ID" value="ROT36445.1"/>
    <property type="molecule type" value="Genomic_DNA"/>
</dbReference>
<dbReference type="RefSeq" id="XP_028464251.1">
    <property type="nucleotide sequence ID" value="XM_028612487.1"/>
</dbReference>
<feature type="compositionally biased region" description="Basic and acidic residues" evidence="1">
    <location>
        <begin position="211"/>
        <end position="233"/>
    </location>
</feature>
<dbReference type="GeneID" id="39580965"/>
<accession>A0A3N2PPL5</accession>